<organism evidence="1">
    <name type="scientific">marine metagenome</name>
    <dbReference type="NCBI Taxonomy" id="408172"/>
    <lineage>
        <taxon>unclassified sequences</taxon>
        <taxon>metagenomes</taxon>
        <taxon>ecological metagenomes</taxon>
    </lineage>
</organism>
<reference evidence="1" key="1">
    <citation type="submission" date="2018-05" db="EMBL/GenBank/DDBJ databases">
        <authorList>
            <person name="Lanie J.A."/>
            <person name="Ng W.-L."/>
            <person name="Kazmierczak K.M."/>
            <person name="Andrzejewski T.M."/>
            <person name="Davidsen T.M."/>
            <person name="Wayne K.J."/>
            <person name="Tettelin H."/>
            <person name="Glass J.I."/>
            <person name="Rusch D."/>
            <person name="Podicherti R."/>
            <person name="Tsui H.-C.T."/>
            <person name="Winkler M.E."/>
        </authorList>
    </citation>
    <scope>NUCLEOTIDE SEQUENCE</scope>
</reference>
<evidence type="ECO:0000313" key="1">
    <source>
        <dbReference type="EMBL" id="SVA87784.1"/>
    </source>
</evidence>
<gene>
    <name evidence="1" type="ORF">METZ01_LOCUS140638</name>
</gene>
<accession>A0A381ZF81</accession>
<dbReference type="AlphaFoldDB" id="A0A381ZF81"/>
<protein>
    <submittedName>
        <fullName evidence="1">Uncharacterized protein</fullName>
    </submittedName>
</protein>
<dbReference type="EMBL" id="UINC01021049">
    <property type="protein sequence ID" value="SVA87784.1"/>
    <property type="molecule type" value="Genomic_DNA"/>
</dbReference>
<name>A0A381ZF81_9ZZZZ</name>
<proteinExistence type="predicted"/>
<sequence>MESPGETVTMAFFQDLNCEYLGPNLFFFPLTFIVRTFLTDTPKADSTASFISCLVADGATSNTYLLSSCKRVDFSVTTGLRRIENL</sequence>